<protein>
    <submittedName>
        <fullName evidence="2">Uncharacterized protein</fullName>
    </submittedName>
</protein>
<evidence type="ECO:0000313" key="2">
    <source>
        <dbReference type="EMBL" id="SCE81066.1"/>
    </source>
</evidence>
<gene>
    <name evidence="2" type="ORF">GA0070216_102247</name>
</gene>
<proteinExistence type="predicted"/>
<evidence type="ECO:0000256" key="1">
    <source>
        <dbReference type="SAM" id="MobiDB-lite"/>
    </source>
</evidence>
<evidence type="ECO:0000313" key="3">
    <source>
        <dbReference type="Proteomes" id="UP000198797"/>
    </source>
</evidence>
<dbReference type="EMBL" id="FMCU01000002">
    <property type="protein sequence ID" value="SCE81066.1"/>
    <property type="molecule type" value="Genomic_DNA"/>
</dbReference>
<keyword evidence="3" id="KW-1185">Reference proteome</keyword>
<accession>A0A1C4VAZ8</accession>
<organism evidence="2 3">
    <name type="scientific">Micromonospora matsumotoense</name>
    <dbReference type="NCBI Taxonomy" id="121616"/>
    <lineage>
        <taxon>Bacteria</taxon>
        <taxon>Bacillati</taxon>
        <taxon>Actinomycetota</taxon>
        <taxon>Actinomycetes</taxon>
        <taxon>Micromonosporales</taxon>
        <taxon>Micromonosporaceae</taxon>
        <taxon>Micromonospora</taxon>
    </lineage>
</organism>
<reference evidence="3" key="1">
    <citation type="submission" date="2016-06" db="EMBL/GenBank/DDBJ databases">
        <authorList>
            <person name="Varghese N."/>
            <person name="Submissions Spin"/>
        </authorList>
    </citation>
    <scope>NUCLEOTIDE SEQUENCE [LARGE SCALE GENOMIC DNA]</scope>
    <source>
        <strain evidence="3">DSM 44100</strain>
    </source>
</reference>
<sequence>MAHRPGLLGLLRDGVEVNHDGAVDGAGTPGDDYRAGQDRGTSGSLST</sequence>
<name>A0A1C4VAZ8_9ACTN</name>
<dbReference type="AlphaFoldDB" id="A0A1C4VAZ8"/>
<dbReference type="Proteomes" id="UP000198797">
    <property type="component" value="Unassembled WGS sequence"/>
</dbReference>
<feature type="region of interest" description="Disordered" evidence="1">
    <location>
        <begin position="18"/>
        <end position="47"/>
    </location>
</feature>